<evidence type="ECO:0000259" key="6">
    <source>
        <dbReference type="Pfam" id="PF06271"/>
    </source>
</evidence>
<feature type="transmembrane region" description="Helical" evidence="5">
    <location>
        <begin position="24"/>
        <end position="44"/>
    </location>
</feature>
<dbReference type="Proteomes" id="UP001501175">
    <property type="component" value="Unassembled WGS sequence"/>
</dbReference>
<dbReference type="Pfam" id="PF06271">
    <property type="entry name" value="RDD"/>
    <property type="match status" value="1"/>
</dbReference>
<keyword evidence="8" id="KW-1185">Reference proteome</keyword>
<keyword evidence="2 5" id="KW-0812">Transmembrane</keyword>
<dbReference type="RefSeq" id="WP_345244764.1">
    <property type="nucleotide sequence ID" value="NZ_BAABHD010000030.1"/>
</dbReference>
<protein>
    <submittedName>
        <fullName evidence="7">RDD family protein</fullName>
    </submittedName>
</protein>
<keyword evidence="4 5" id="KW-0472">Membrane</keyword>
<evidence type="ECO:0000313" key="8">
    <source>
        <dbReference type="Proteomes" id="UP001501175"/>
    </source>
</evidence>
<reference evidence="8" key="1">
    <citation type="journal article" date="2019" name="Int. J. Syst. Evol. Microbiol.">
        <title>The Global Catalogue of Microorganisms (GCM) 10K type strain sequencing project: providing services to taxonomists for standard genome sequencing and annotation.</title>
        <authorList>
            <consortium name="The Broad Institute Genomics Platform"/>
            <consortium name="The Broad Institute Genome Sequencing Center for Infectious Disease"/>
            <person name="Wu L."/>
            <person name="Ma J."/>
        </authorList>
    </citation>
    <scope>NUCLEOTIDE SEQUENCE [LARGE SCALE GENOMIC DNA]</scope>
    <source>
        <strain evidence="8">JCM 17927</strain>
    </source>
</reference>
<name>A0ABP8N1N9_9BACT</name>
<evidence type="ECO:0000313" key="7">
    <source>
        <dbReference type="EMBL" id="GAA4458495.1"/>
    </source>
</evidence>
<proteinExistence type="predicted"/>
<evidence type="ECO:0000256" key="2">
    <source>
        <dbReference type="ARBA" id="ARBA00022692"/>
    </source>
</evidence>
<organism evidence="7 8">
    <name type="scientific">Nibrella saemangeumensis</name>
    <dbReference type="NCBI Taxonomy" id="1084526"/>
    <lineage>
        <taxon>Bacteria</taxon>
        <taxon>Pseudomonadati</taxon>
        <taxon>Bacteroidota</taxon>
        <taxon>Cytophagia</taxon>
        <taxon>Cytophagales</taxon>
        <taxon>Spirosomataceae</taxon>
        <taxon>Nibrella</taxon>
    </lineage>
</organism>
<dbReference type="PANTHER" id="PTHR38480">
    <property type="entry name" value="SLR0254 PROTEIN"/>
    <property type="match status" value="1"/>
</dbReference>
<gene>
    <name evidence="7" type="ORF">GCM10023189_30870</name>
</gene>
<feature type="domain" description="RDD" evidence="6">
    <location>
        <begin position="18"/>
        <end position="140"/>
    </location>
</feature>
<dbReference type="EMBL" id="BAABHD010000030">
    <property type="protein sequence ID" value="GAA4458495.1"/>
    <property type="molecule type" value="Genomic_DNA"/>
</dbReference>
<comment type="caution">
    <text evidence="7">The sequence shown here is derived from an EMBL/GenBank/DDBJ whole genome shotgun (WGS) entry which is preliminary data.</text>
</comment>
<feature type="transmembrane region" description="Helical" evidence="5">
    <location>
        <begin position="56"/>
        <end position="76"/>
    </location>
</feature>
<comment type="subcellular location">
    <subcellularLocation>
        <location evidence="1">Membrane</location>
        <topology evidence="1">Multi-pass membrane protein</topology>
    </subcellularLocation>
</comment>
<dbReference type="InterPro" id="IPR010432">
    <property type="entry name" value="RDD"/>
</dbReference>
<evidence type="ECO:0000256" key="4">
    <source>
        <dbReference type="ARBA" id="ARBA00023136"/>
    </source>
</evidence>
<evidence type="ECO:0000256" key="1">
    <source>
        <dbReference type="ARBA" id="ARBA00004141"/>
    </source>
</evidence>
<keyword evidence="3 5" id="KW-1133">Transmembrane helix</keyword>
<accession>A0ABP8N1N9</accession>
<evidence type="ECO:0000256" key="5">
    <source>
        <dbReference type="SAM" id="Phobius"/>
    </source>
</evidence>
<sequence length="232" mass="26051">MSVAIHTSQNVLLEYEPASVGERIMATLIDYLIFIGWVLVVIFLPVSIFNVNMSTFYVVLVTLPILFYDLICEWQLNGQSLGKIAMDIRVVMLDGSQPGLGGYLIRWLLRLIDTRMFGGLVAIIAIAANGKGQRLGDMAARTTVVKTKPKVALEDITYQVLPETYAVRFPEVRFLTDRDIQIVREAVRRGNNEVAERTAQRIKDVTGIQTDLSARDFLKNVIDDYQALAARE</sequence>
<evidence type="ECO:0000256" key="3">
    <source>
        <dbReference type="ARBA" id="ARBA00022989"/>
    </source>
</evidence>
<dbReference type="PANTHER" id="PTHR38480:SF1">
    <property type="entry name" value="SLR0254 PROTEIN"/>
    <property type="match status" value="1"/>
</dbReference>